<evidence type="ECO:0000313" key="1">
    <source>
        <dbReference type="EMBL" id="EIE82989.1"/>
    </source>
</evidence>
<dbReference type="Proteomes" id="UP000009138">
    <property type="component" value="Unassembled WGS sequence"/>
</dbReference>
<dbReference type="AlphaFoldDB" id="I1C3F9"/>
<dbReference type="InParanoid" id="I1C3F9"/>
<organism evidence="1 2">
    <name type="scientific">Rhizopus delemar (strain RA 99-880 / ATCC MYA-4621 / FGSC 9543 / NRRL 43880)</name>
    <name type="common">Mucormycosis agent</name>
    <name type="synonym">Rhizopus arrhizus var. delemar</name>
    <dbReference type="NCBI Taxonomy" id="246409"/>
    <lineage>
        <taxon>Eukaryota</taxon>
        <taxon>Fungi</taxon>
        <taxon>Fungi incertae sedis</taxon>
        <taxon>Mucoromycota</taxon>
        <taxon>Mucoromycotina</taxon>
        <taxon>Mucoromycetes</taxon>
        <taxon>Mucorales</taxon>
        <taxon>Mucorineae</taxon>
        <taxon>Rhizopodaceae</taxon>
        <taxon>Rhizopus</taxon>
    </lineage>
</organism>
<dbReference type="EMBL" id="CH476736">
    <property type="protein sequence ID" value="EIE82989.1"/>
    <property type="molecule type" value="Genomic_DNA"/>
</dbReference>
<accession>I1C3F9</accession>
<protein>
    <submittedName>
        <fullName evidence="1">Uncharacterized protein</fullName>
    </submittedName>
</protein>
<keyword evidence="2" id="KW-1185">Reference proteome</keyword>
<dbReference type="VEuPathDB" id="FungiDB:RO3G_07694"/>
<gene>
    <name evidence="1" type="ORF">RO3G_07694</name>
</gene>
<sequence>MAEVRKIAREKSDENKLKAKKSLRLKHAVNGDRLKLFNNDVKHMVPDVVAAAATEQFRSWLNTKKNPAFLVETQLKEEEESRGGVRDMWLNPSLRPVFNHVFCGSDCCCADRSYCLKRFPYYQLKVVLFKIFELER</sequence>
<dbReference type="GeneID" id="93614665"/>
<proteinExistence type="predicted"/>
<reference evidence="1 2" key="1">
    <citation type="journal article" date="2009" name="PLoS Genet.">
        <title>Genomic analysis of the basal lineage fungus Rhizopus oryzae reveals a whole-genome duplication.</title>
        <authorList>
            <person name="Ma L.-J."/>
            <person name="Ibrahim A.S."/>
            <person name="Skory C."/>
            <person name="Grabherr M.G."/>
            <person name="Burger G."/>
            <person name="Butler M."/>
            <person name="Elias M."/>
            <person name="Idnurm A."/>
            <person name="Lang B.F."/>
            <person name="Sone T."/>
            <person name="Abe A."/>
            <person name="Calvo S.E."/>
            <person name="Corrochano L.M."/>
            <person name="Engels R."/>
            <person name="Fu J."/>
            <person name="Hansberg W."/>
            <person name="Kim J.-M."/>
            <person name="Kodira C.D."/>
            <person name="Koehrsen M.J."/>
            <person name="Liu B."/>
            <person name="Miranda-Saavedra D."/>
            <person name="O'Leary S."/>
            <person name="Ortiz-Castellanos L."/>
            <person name="Poulter R."/>
            <person name="Rodriguez-Romero J."/>
            <person name="Ruiz-Herrera J."/>
            <person name="Shen Y.-Q."/>
            <person name="Zeng Q."/>
            <person name="Galagan J."/>
            <person name="Birren B.W."/>
            <person name="Cuomo C.A."/>
            <person name="Wickes B.L."/>
        </authorList>
    </citation>
    <scope>NUCLEOTIDE SEQUENCE [LARGE SCALE GENOMIC DNA]</scope>
    <source>
        <strain evidence="2">RA 99-880 / ATCC MYA-4621 / FGSC 9543 / NRRL 43880</strain>
    </source>
</reference>
<name>I1C3F9_RHIO9</name>
<dbReference type="RefSeq" id="XP_067518385.1">
    <property type="nucleotide sequence ID" value="XM_067662284.1"/>
</dbReference>
<evidence type="ECO:0000313" key="2">
    <source>
        <dbReference type="Proteomes" id="UP000009138"/>
    </source>
</evidence>